<organism evidence="2 3">
    <name type="scientific">Isoalcanivorax pacificus W11-5</name>
    <dbReference type="NCBI Taxonomy" id="391936"/>
    <lineage>
        <taxon>Bacteria</taxon>
        <taxon>Pseudomonadati</taxon>
        <taxon>Pseudomonadota</taxon>
        <taxon>Gammaproteobacteria</taxon>
        <taxon>Oceanospirillales</taxon>
        <taxon>Alcanivoracaceae</taxon>
        <taxon>Isoalcanivorax</taxon>
    </lineage>
</organism>
<dbReference type="RefSeq" id="WP_008739348.1">
    <property type="nucleotide sequence ID" value="NZ_CP004387.1"/>
</dbReference>
<keyword evidence="3" id="KW-1185">Reference proteome</keyword>
<sequence length="267" mass="29493">MAVTLPAARDVSPGVRIHLLQQAPVQALLAGQAPGQWFADADKHLKHSGKVDARLLRDRDGRLWFVKQYTPRGQLHRLLALCGMHRGVRMLRLSLMLAELDVPVPVPAAAVTQRDAGGARSWFVCQALIPARNLREAWETDQWQSLGGVAAVFAQAAMLFARLHGGGFVHGDMKWPNLMLGAGGQLVLTDLDGMSRPRVARWPGYGRDLARFLISAREFGVPEAAIDRLVADYARQRGVEAARVWRAITPSYNKLATRHRQKYGSSL</sequence>
<dbReference type="PROSITE" id="PS50011">
    <property type="entry name" value="PROTEIN_KINASE_DOM"/>
    <property type="match status" value="1"/>
</dbReference>
<dbReference type="KEGG" id="apac:S7S_02270"/>
<dbReference type="SUPFAM" id="SSF56112">
    <property type="entry name" value="Protein kinase-like (PK-like)"/>
    <property type="match status" value="1"/>
</dbReference>
<evidence type="ECO:0000313" key="2">
    <source>
        <dbReference type="EMBL" id="AJD46876.1"/>
    </source>
</evidence>
<name>A0A0B4XII2_9GAMM</name>
<evidence type="ECO:0000313" key="3">
    <source>
        <dbReference type="Proteomes" id="UP000006764"/>
    </source>
</evidence>
<dbReference type="Gene3D" id="1.10.510.10">
    <property type="entry name" value="Transferase(Phosphotransferase) domain 1"/>
    <property type="match status" value="1"/>
</dbReference>
<dbReference type="PROSITE" id="PS00108">
    <property type="entry name" value="PROTEIN_KINASE_ST"/>
    <property type="match status" value="1"/>
</dbReference>
<dbReference type="Pfam" id="PF06293">
    <property type="entry name" value="Kdo"/>
    <property type="match status" value="1"/>
</dbReference>
<dbReference type="HOGENOM" id="CLU_1044417_0_0_6"/>
<dbReference type="InterPro" id="IPR000719">
    <property type="entry name" value="Prot_kinase_dom"/>
</dbReference>
<keyword evidence="2" id="KW-0418">Kinase</keyword>
<dbReference type="InterPro" id="IPR011009">
    <property type="entry name" value="Kinase-like_dom_sf"/>
</dbReference>
<protein>
    <submittedName>
        <fullName evidence="2">Mn2+-dependent serine/threonine protein kinase</fullName>
    </submittedName>
</protein>
<dbReference type="InterPro" id="IPR008271">
    <property type="entry name" value="Ser/Thr_kinase_AS"/>
</dbReference>
<dbReference type="STRING" id="391936.S7S_02270"/>
<dbReference type="Proteomes" id="UP000006764">
    <property type="component" value="Chromosome"/>
</dbReference>
<accession>A0A0B4XII2</accession>
<feature type="domain" description="Protein kinase" evidence="1">
    <location>
        <begin position="1"/>
        <end position="267"/>
    </location>
</feature>
<gene>
    <name evidence="2" type="ORF">S7S_02270</name>
</gene>
<dbReference type="GO" id="GO:0004674">
    <property type="term" value="F:protein serine/threonine kinase activity"/>
    <property type="evidence" value="ECO:0007669"/>
    <property type="project" value="UniProtKB-KW"/>
</dbReference>
<evidence type="ECO:0000259" key="1">
    <source>
        <dbReference type="PROSITE" id="PS50011"/>
    </source>
</evidence>
<proteinExistence type="predicted"/>
<dbReference type="AlphaFoldDB" id="A0A0B4XII2"/>
<reference evidence="2 3" key="1">
    <citation type="journal article" date="2012" name="J. Bacteriol.">
        <title>Genome sequence of an alkane-degrading bacterium, Alcanivorax pacificus type strain W11-5, isolated from deep sea sediment.</title>
        <authorList>
            <person name="Lai Q."/>
            <person name="Shao Z."/>
        </authorList>
    </citation>
    <scope>NUCLEOTIDE SEQUENCE [LARGE SCALE GENOMIC DNA]</scope>
    <source>
        <strain evidence="2 3">W11-5</strain>
    </source>
</reference>
<keyword evidence="2" id="KW-0808">Transferase</keyword>
<keyword evidence="2" id="KW-0723">Serine/threonine-protein kinase</keyword>
<dbReference type="GO" id="GO:0005524">
    <property type="term" value="F:ATP binding"/>
    <property type="evidence" value="ECO:0007669"/>
    <property type="project" value="InterPro"/>
</dbReference>
<dbReference type="EMBL" id="CP004387">
    <property type="protein sequence ID" value="AJD46876.1"/>
    <property type="molecule type" value="Genomic_DNA"/>
</dbReference>